<proteinExistence type="predicted"/>
<reference evidence="2 3" key="1">
    <citation type="journal article" date="2018" name="PLoS ONE">
        <title>The draft genome of Kipferlia bialata reveals reductive genome evolution in fornicate parasites.</title>
        <authorList>
            <person name="Tanifuji G."/>
            <person name="Takabayashi S."/>
            <person name="Kume K."/>
            <person name="Takagi M."/>
            <person name="Nakayama T."/>
            <person name="Kamikawa R."/>
            <person name="Inagaki Y."/>
            <person name="Hashimoto T."/>
        </authorList>
    </citation>
    <scope>NUCLEOTIDE SEQUENCE [LARGE SCALE GENOMIC DNA]</scope>
    <source>
        <strain evidence="2">NY0173</strain>
    </source>
</reference>
<keyword evidence="3" id="KW-1185">Reference proteome</keyword>
<sequence>MRDPLLNEVLTVNEGPCSTLPPRLISVVPFSAGNLHSAPTVIASSNEGEGQHQDSYGGAGAISACSYVLEWIAAMTELWSVSDAPVVASDPDTSGASLSFTVSTSG</sequence>
<protein>
    <submittedName>
        <fullName evidence="2">Uncharacterized protein</fullName>
    </submittedName>
</protein>
<accession>A0A9K3CZM1</accession>
<evidence type="ECO:0000256" key="1">
    <source>
        <dbReference type="SAM" id="MobiDB-lite"/>
    </source>
</evidence>
<feature type="compositionally biased region" description="Polar residues" evidence="1">
    <location>
        <begin position="91"/>
        <end position="106"/>
    </location>
</feature>
<dbReference type="EMBL" id="BDIP01002470">
    <property type="protein sequence ID" value="GIQ86343.1"/>
    <property type="molecule type" value="Genomic_DNA"/>
</dbReference>
<evidence type="ECO:0000313" key="3">
    <source>
        <dbReference type="Proteomes" id="UP000265618"/>
    </source>
</evidence>
<organism evidence="2 3">
    <name type="scientific">Kipferlia bialata</name>
    <dbReference type="NCBI Taxonomy" id="797122"/>
    <lineage>
        <taxon>Eukaryota</taxon>
        <taxon>Metamonada</taxon>
        <taxon>Carpediemonas-like organisms</taxon>
        <taxon>Kipferlia</taxon>
    </lineage>
</organism>
<dbReference type="AlphaFoldDB" id="A0A9K3CZM1"/>
<comment type="caution">
    <text evidence="2">The sequence shown here is derived from an EMBL/GenBank/DDBJ whole genome shotgun (WGS) entry which is preliminary data.</text>
</comment>
<feature type="region of interest" description="Disordered" evidence="1">
    <location>
        <begin position="86"/>
        <end position="106"/>
    </location>
</feature>
<name>A0A9K3CZM1_9EUKA</name>
<dbReference type="Proteomes" id="UP000265618">
    <property type="component" value="Unassembled WGS sequence"/>
</dbReference>
<evidence type="ECO:0000313" key="2">
    <source>
        <dbReference type="EMBL" id="GIQ86343.1"/>
    </source>
</evidence>
<gene>
    <name evidence="2" type="ORF">KIPB_008182</name>
</gene>